<evidence type="ECO:0000256" key="1">
    <source>
        <dbReference type="SAM" id="Phobius"/>
    </source>
</evidence>
<protein>
    <submittedName>
        <fullName evidence="2">DUF4153 domain-containing protein</fullName>
    </submittedName>
</protein>
<feature type="transmembrane region" description="Helical" evidence="1">
    <location>
        <begin position="78"/>
        <end position="97"/>
    </location>
</feature>
<feature type="transmembrane region" description="Helical" evidence="1">
    <location>
        <begin position="161"/>
        <end position="189"/>
    </location>
</feature>
<sequence length="617" mass="66474">MQNNQQGTLRAVSGRDLFALRLVTGIFQGLVLYLLLNAAHHRSGIATIPVLFFPLLLVIVFIPPTLVVGLPRMSGARLAMWAAALAAVVAILGYHDAWRSAGTQIIGIPPFGRADAPLPSMAVTFHSGVIVFIAFCLILASEAASSWFAPYESYFEVSWKVGLQVCLSGLFVCALFLVLWLGAALFLLLKLHFLEQLLRESWFKIPVSAMAFAGALHITDVRPELIRGSRTLVLSLLSWLLLVLVVIVGGFLASLPLTGLGLLWATRSATWILLGVAALTIVLVNAAFKGGHGSDQAPRVLRLCMRISCLMLPVLVMLATYALASRIGQYGLTPRRVLACAGAFVAYLYAIGYAWAALARSDTLPGIAPVNVVTAWVSLAVLVALSTPLADPSRLSVASQIDRLLAGSVLPEKFDYHFLRYGSTRYGLLALERLQGETQAPNATTIRELSSQVAREPARSLLNVDRPDAATLSANIVSRTPGQSVPASFLSMDWKRATQSWMLPVCLNSGSVKCDAYLVDLTGAHKLNVVLFPNSGSVGFVFDQASSGNWQLVGKFSIAPDCAAVRDALAKGTFQLVEPRLRDIQVNGQRMEVEAMSARSVVCSRPQVTDIAPTQVK</sequence>
<keyword evidence="1" id="KW-0812">Transmembrane</keyword>
<dbReference type="EMBL" id="WOEY01000072">
    <property type="protein sequence ID" value="NPT43259.1"/>
    <property type="molecule type" value="Genomic_DNA"/>
</dbReference>
<feature type="transmembrane region" description="Helical" evidence="1">
    <location>
        <begin position="48"/>
        <end position="66"/>
    </location>
</feature>
<keyword evidence="3" id="KW-1185">Reference proteome</keyword>
<name>A0ABX2BRG1_9BURK</name>
<feature type="transmembrane region" description="Helical" evidence="1">
    <location>
        <begin position="18"/>
        <end position="36"/>
    </location>
</feature>
<accession>A0ABX2BRG1</accession>
<evidence type="ECO:0000313" key="3">
    <source>
        <dbReference type="Proteomes" id="UP000652198"/>
    </source>
</evidence>
<feature type="transmembrane region" description="Helical" evidence="1">
    <location>
        <begin position="364"/>
        <end position="385"/>
    </location>
</feature>
<dbReference type="Pfam" id="PF13687">
    <property type="entry name" value="DUF4153"/>
    <property type="match status" value="1"/>
</dbReference>
<dbReference type="RefSeq" id="WP_172312293.1">
    <property type="nucleotide sequence ID" value="NZ_WOEY01000072.1"/>
</dbReference>
<feature type="transmembrane region" description="Helical" evidence="1">
    <location>
        <begin position="118"/>
        <end position="141"/>
    </location>
</feature>
<feature type="transmembrane region" description="Helical" evidence="1">
    <location>
        <begin position="239"/>
        <end position="264"/>
    </location>
</feature>
<dbReference type="InterPro" id="IPR025291">
    <property type="entry name" value="DUF4153"/>
</dbReference>
<proteinExistence type="predicted"/>
<evidence type="ECO:0000313" key="2">
    <source>
        <dbReference type="EMBL" id="NPT43259.1"/>
    </source>
</evidence>
<keyword evidence="1" id="KW-1133">Transmembrane helix</keyword>
<feature type="transmembrane region" description="Helical" evidence="1">
    <location>
        <begin position="201"/>
        <end position="219"/>
    </location>
</feature>
<gene>
    <name evidence="2" type="ORF">GNZ12_18465</name>
</gene>
<feature type="transmembrane region" description="Helical" evidence="1">
    <location>
        <begin position="336"/>
        <end position="358"/>
    </location>
</feature>
<comment type="caution">
    <text evidence="2">The sequence shown here is derived from an EMBL/GenBank/DDBJ whole genome shotgun (WGS) entry which is preliminary data.</text>
</comment>
<organism evidence="2 3">
    <name type="scientific">Paraburkholderia solitsugae</name>
    <dbReference type="NCBI Taxonomy" id="2675748"/>
    <lineage>
        <taxon>Bacteria</taxon>
        <taxon>Pseudomonadati</taxon>
        <taxon>Pseudomonadota</taxon>
        <taxon>Betaproteobacteria</taxon>
        <taxon>Burkholderiales</taxon>
        <taxon>Burkholderiaceae</taxon>
        <taxon>Paraburkholderia</taxon>
    </lineage>
</organism>
<feature type="transmembrane region" description="Helical" evidence="1">
    <location>
        <begin position="271"/>
        <end position="288"/>
    </location>
</feature>
<keyword evidence="1" id="KW-0472">Membrane</keyword>
<dbReference type="Proteomes" id="UP000652198">
    <property type="component" value="Unassembled WGS sequence"/>
</dbReference>
<reference evidence="2 3" key="1">
    <citation type="submission" date="2019-11" db="EMBL/GenBank/DDBJ databases">
        <title>Metabolism of dissolved organic matter in forest soils.</title>
        <authorList>
            <person name="Cyle K.T."/>
            <person name="Wilhelm R.C."/>
            <person name="Martinez C.E."/>
        </authorList>
    </citation>
    <scope>NUCLEOTIDE SEQUENCE [LARGE SCALE GENOMIC DNA]</scope>
    <source>
        <strain evidence="2 3">1N</strain>
    </source>
</reference>
<feature type="transmembrane region" description="Helical" evidence="1">
    <location>
        <begin position="300"/>
        <end position="324"/>
    </location>
</feature>